<evidence type="ECO:0000256" key="1">
    <source>
        <dbReference type="ARBA" id="ARBA00004196"/>
    </source>
</evidence>
<comment type="subcellular location">
    <subcellularLocation>
        <location evidence="1">Cell envelope</location>
    </subcellularLocation>
</comment>
<evidence type="ECO:0000313" key="9">
    <source>
        <dbReference type="Proteomes" id="UP000603641"/>
    </source>
</evidence>
<dbReference type="Gene3D" id="3.40.30.10">
    <property type="entry name" value="Glutaredoxin"/>
    <property type="match status" value="1"/>
</dbReference>
<sequence length="175" mass="20152">MLKKNRLWFRSALLAILVVAVGYTIYNSMNEESGTYISKGDTAPNFVLTDLNGKQVELEDYRGKGVFLNFWGTWCKPCEREMPYMQRQYEKYKEQGVEILAVNVSETNVSVKNFADRYRMSFPIPMDKQREVTKAFGIGPIPTTILIDKNGKVVERTSESLSEKKIISFMEKIKP</sequence>
<keyword evidence="5" id="KW-0676">Redox-active center</keyword>
<dbReference type="CDD" id="cd02966">
    <property type="entry name" value="TlpA_like_family"/>
    <property type="match status" value="1"/>
</dbReference>
<dbReference type="Proteomes" id="UP000603641">
    <property type="component" value="Unassembled WGS sequence"/>
</dbReference>
<dbReference type="PROSITE" id="PS51352">
    <property type="entry name" value="THIOREDOXIN_2"/>
    <property type="match status" value="1"/>
</dbReference>
<dbReference type="PANTHER" id="PTHR42852">
    <property type="entry name" value="THIOL:DISULFIDE INTERCHANGE PROTEIN DSBE"/>
    <property type="match status" value="1"/>
</dbReference>
<organism evidence="8 9">
    <name type="scientific">Fictibacillus norfolkensis</name>
    <dbReference type="NCBI Taxonomy" id="2762233"/>
    <lineage>
        <taxon>Bacteria</taxon>
        <taxon>Bacillati</taxon>
        <taxon>Bacillota</taxon>
        <taxon>Bacilli</taxon>
        <taxon>Bacillales</taxon>
        <taxon>Fictibacillaceae</taxon>
        <taxon>Fictibacillus</taxon>
    </lineage>
</organism>
<dbReference type="NCBIfam" id="NF002854">
    <property type="entry name" value="PRK03147.1"/>
    <property type="match status" value="1"/>
</dbReference>
<feature type="transmembrane region" description="Helical" evidence="6">
    <location>
        <begin position="7"/>
        <end position="26"/>
    </location>
</feature>
<name>A0ABR8SME4_9BACL</name>
<dbReference type="EMBL" id="JACSQM010000004">
    <property type="protein sequence ID" value="MBD7964659.1"/>
    <property type="molecule type" value="Genomic_DNA"/>
</dbReference>
<evidence type="ECO:0000256" key="5">
    <source>
        <dbReference type="ARBA" id="ARBA00023284"/>
    </source>
</evidence>
<dbReference type="InterPro" id="IPR036249">
    <property type="entry name" value="Thioredoxin-like_sf"/>
</dbReference>
<evidence type="ECO:0000256" key="3">
    <source>
        <dbReference type="ARBA" id="ARBA00022968"/>
    </source>
</evidence>
<keyword evidence="9" id="KW-1185">Reference proteome</keyword>
<gene>
    <name evidence="8" type="primary">resA</name>
    <name evidence="8" type="ORF">H9648_11410</name>
</gene>
<keyword evidence="6" id="KW-1133">Transmembrane helix</keyword>
<keyword evidence="3" id="KW-0735">Signal-anchor</keyword>
<dbReference type="InterPro" id="IPR050553">
    <property type="entry name" value="Thioredoxin_ResA/DsbE_sf"/>
</dbReference>
<evidence type="ECO:0000313" key="8">
    <source>
        <dbReference type="EMBL" id="MBD7964659.1"/>
    </source>
</evidence>
<protein>
    <submittedName>
        <fullName evidence="8">Thiol-disulfide oxidoreductase ResA</fullName>
    </submittedName>
</protein>
<reference evidence="8 9" key="1">
    <citation type="submission" date="2020-08" db="EMBL/GenBank/DDBJ databases">
        <title>A Genomic Blueprint of the Chicken Gut Microbiome.</title>
        <authorList>
            <person name="Gilroy R."/>
            <person name="Ravi A."/>
            <person name="Getino M."/>
            <person name="Pursley I."/>
            <person name="Horton D.L."/>
            <person name="Alikhan N.-F."/>
            <person name="Baker D."/>
            <person name="Gharbi K."/>
            <person name="Hall N."/>
            <person name="Watson M."/>
            <person name="Adriaenssens E.M."/>
            <person name="Foster-Nyarko E."/>
            <person name="Jarju S."/>
            <person name="Secka A."/>
            <person name="Antonio M."/>
            <person name="Oren A."/>
            <person name="Chaudhuri R."/>
            <person name="La Ragione R.M."/>
            <person name="Hildebrand F."/>
            <person name="Pallen M.J."/>
        </authorList>
    </citation>
    <scope>NUCLEOTIDE SEQUENCE [LARGE SCALE GENOMIC DNA]</scope>
    <source>
        <strain evidence="8 9">Sa2CUA10</strain>
    </source>
</reference>
<dbReference type="InterPro" id="IPR013766">
    <property type="entry name" value="Thioredoxin_domain"/>
</dbReference>
<evidence type="ECO:0000256" key="4">
    <source>
        <dbReference type="ARBA" id="ARBA00023157"/>
    </source>
</evidence>
<dbReference type="PANTHER" id="PTHR42852:SF6">
    <property type="entry name" value="THIOL:DISULFIDE INTERCHANGE PROTEIN DSBE"/>
    <property type="match status" value="1"/>
</dbReference>
<evidence type="ECO:0000256" key="6">
    <source>
        <dbReference type="SAM" id="Phobius"/>
    </source>
</evidence>
<proteinExistence type="predicted"/>
<evidence type="ECO:0000259" key="7">
    <source>
        <dbReference type="PROSITE" id="PS51352"/>
    </source>
</evidence>
<keyword evidence="6" id="KW-0472">Membrane</keyword>
<dbReference type="InterPro" id="IPR000866">
    <property type="entry name" value="AhpC/TSA"/>
</dbReference>
<keyword evidence="2" id="KW-0201">Cytochrome c-type biogenesis</keyword>
<comment type="caution">
    <text evidence="8">The sequence shown here is derived from an EMBL/GenBank/DDBJ whole genome shotgun (WGS) entry which is preliminary data.</text>
</comment>
<evidence type="ECO:0000256" key="2">
    <source>
        <dbReference type="ARBA" id="ARBA00022748"/>
    </source>
</evidence>
<feature type="domain" description="Thioredoxin" evidence="7">
    <location>
        <begin position="37"/>
        <end position="175"/>
    </location>
</feature>
<dbReference type="Pfam" id="PF00578">
    <property type="entry name" value="AhpC-TSA"/>
    <property type="match status" value="1"/>
</dbReference>
<dbReference type="SUPFAM" id="SSF52833">
    <property type="entry name" value="Thioredoxin-like"/>
    <property type="match status" value="1"/>
</dbReference>
<accession>A0ABR8SME4</accession>
<keyword evidence="4" id="KW-1015">Disulfide bond</keyword>
<keyword evidence="6" id="KW-0812">Transmembrane</keyword>